<feature type="region of interest" description="Disordered" evidence="1">
    <location>
        <begin position="18"/>
        <end position="58"/>
    </location>
</feature>
<keyword evidence="3" id="KW-1185">Reference proteome</keyword>
<organism evidence="2 3">
    <name type="scientific">Lepidopterella palustris CBS 459.81</name>
    <dbReference type="NCBI Taxonomy" id="1314670"/>
    <lineage>
        <taxon>Eukaryota</taxon>
        <taxon>Fungi</taxon>
        <taxon>Dikarya</taxon>
        <taxon>Ascomycota</taxon>
        <taxon>Pezizomycotina</taxon>
        <taxon>Dothideomycetes</taxon>
        <taxon>Pleosporomycetidae</taxon>
        <taxon>Mytilinidiales</taxon>
        <taxon>Argynnaceae</taxon>
        <taxon>Lepidopterella</taxon>
    </lineage>
</organism>
<sequence length="146" mass="16290">MFGPRRPVLGAAVLVGASRSAARREVEKQAQQNAEMQRAAERAADQKRRDEEEMERRTQLAIDEAIAKERNKAEHIDRASYSTTGVSTEPGTTHQINQTTPYAGQSRAANTRYCPNCGKICERGDKFCSMCGYKQPTDEGPAFYPY</sequence>
<dbReference type="Proteomes" id="UP000250266">
    <property type="component" value="Unassembled WGS sequence"/>
</dbReference>
<dbReference type="AlphaFoldDB" id="A0A8E2JHC1"/>
<evidence type="ECO:0000313" key="3">
    <source>
        <dbReference type="Proteomes" id="UP000250266"/>
    </source>
</evidence>
<feature type="compositionally biased region" description="Basic and acidic residues" evidence="1">
    <location>
        <begin position="38"/>
        <end position="58"/>
    </location>
</feature>
<evidence type="ECO:0000256" key="1">
    <source>
        <dbReference type="SAM" id="MobiDB-lite"/>
    </source>
</evidence>
<dbReference type="OrthoDB" id="4161192at2759"/>
<name>A0A8E2JHC1_9PEZI</name>
<proteinExistence type="predicted"/>
<gene>
    <name evidence="2" type="ORF">K432DRAFT_349245</name>
</gene>
<evidence type="ECO:0000313" key="2">
    <source>
        <dbReference type="EMBL" id="OCK82352.1"/>
    </source>
</evidence>
<dbReference type="EMBL" id="KV744891">
    <property type="protein sequence ID" value="OCK82352.1"/>
    <property type="molecule type" value="Genomic_DNA"/>
</dbReference>
<protein>
    <recommendedName>
        <fullName evidence="4">Zinc-ribbon domain-containing protein</fullName>
    </recommendedName>
</protein>
<feature type="compositionally biased region" description="Polar residues" evidence="1">
    <location>
        <begin position="80"/>
        <end position="108"/>
    </location>
</feature>
<evidence type="ECO:0008006" key="4">
    <source>
        <dbReference type="Google" id="ProtNLM"/>
    </source>
</evidence>
<reference evidence="2 3" key="1">
    <citation type="journal article" date="2016" name="Nat. Commun.">
        <title>Ectomycorrhizal ecology is imprinted in the genome of the dominant symbiotic fungus Cenococcum geophilum.</title>
        <authorList>
            <consortium name="DOE Joint Genome Institute"/>
            <person name="Peter M."/>
            <person name="Kohler A."/>
            <person name="Ohm R.A."/>
            <person name="Kuo A."/>
            <person name="Krutzmann J."/>
            <person name="Morin E."/>
            <person name="Arend M."/>
            <person name="Barry K.W."/>
            <person name="Binder M."/>
            <person name="Choi C."/>
            <person name="Clum A."/>
            <person name="Copeland A."/>
            <person name="Grisel N."/>
            <person name="Haridas S."/>
            <person name="Kipfer T."/>
            <person name="LaButti K."/>
            <person name="Lindquist E."/>
            <person name="Lipzen A."/>
            <person name="Maire R."/>
            <person name="Meier B."/>
            <person name="Mihaltcheva S."/>
            <person name="Molinier V."/>
            <person name="Murat C."/>
            <person name="Poggeler S."/>
            <person name="Quandt C.A."/>
            <person name="Sperisen C."/>
            <person name="Tritt A."/>
            <person name="Tisserant E."/>
            <person name="Crous P.W."/>
            <person name="Henrissat B."/>
            <person name="Nehls U."/>
            <person name="Egli S."/>
            <person name="Spatafora J.W."/>
            <person name="Grigoriev I.V."/>
            <person name="Martin F.M."/>
        </authorList>
    </citation>
    <scope>NUCLEOTIDE SEQUENCE [LARGE SCALE GENOMIC DNA]</scope>
    <source>
        <strain evidence="2 3">CBS 459.81</strain>
    </source>
</reference>
<feature type="region of interest" description="Disordered" evidence="1">
    <location>
        <begin position="70"/>
        <end position="108"/>
    </location>
</feature>
<accession>A0A8E2JHC1</accession>